<accession>A0A0S4M138</accession>
<dbReference type="InterPro" id="IPR036709">
    <property type="entry name" value="Autotransporte_beta_dom_sf"/>
</dbReference>
<organism evidence="4 5">
    <name type="scientific">Candidatus Ichthyocystis hellenicum</name>
    <dbReference type="NCBI Taxonomy" id="1561003"/>
    <lineage>
        <taxon>Bacteria</taxon>
        <taxon>Pseudomonadati</taxon>
        <taxon>Pseudomonadota</taxon>
        <taxon>Betaproteobacteria</taxon>
        <taxon>Burkholderiales</taxon>
        <taxon>Candidatus Ichthyocystis</taxon>
    </lineage>
</organism>
<dbReference type="RefSeq" id="WP_157722253.1">
    <property type="nucleotide sequence ID" value="NZ_FLSL01000085.1"/>
</dbReference>
<reference evidence="5" key="1">
    <citation type="submission" date="2015-11" db="EMBL/GenBank/DDBJ databases">
        <authorList>
            <person name="Seth-Smith H.M.B."/>
        </authorList>
    </citation>
    <scope>NUCLEOTIDE SEQUENCE [LARGE SCALE GENOMIC DNA]</scope>
    <source>
        <strain evidence="5">2013Ark11</strain>
    </source>
</reference>
<dbReference type="Gene3D" id="3.40.50.1110">
    <property type="entry name" value="SGNH hydrolase"/>
    <property type="match status" value="1"/>
</dbReference>
<dbReference type="Pfam" id="PF03797">
    <property type="entry name" value="Autotransporter"/>
    <property type="match status" value="1"/>
</dbReference>
<keyword evidence="5" id="KW-1185">Reference proteome</keyword>
<dbReference type="OrthoDB" id="5292073at2"/>
<dbReference type="PROSITE" id="PS51257">
    <property type="entry name" value="PROKAR_LIPOPROTEIN"/>
    <property type="match status" value="1"/>
</dbReference>
<dbReference type="EMBL" id="LN906597">
    <property type="protein sequence ID" value="CUT17491.1"/>
    <property type="molecule type" value="Genomic_DNA"/>
</dbReference>
<evidence type="ECO:0000256" key="2">
    <source>
        <dbReference type="SAM" id="SignalP"/>
    </source>
</evidence>
<dbReference type="InterPro" id="IPR051058">
    <property type="entry name" value="GDSL_Est/Lipase"/>
</dbReference>
<dbReference type="PANTHER" id="PTHR45648">
    <property type="entry name" value="GDSL LIPASE/ACYLHYDROLASE FAMILY PROTEIN (AFU_ORTHOLOGUE AFUA_4G14700)"/>
    <property type="match status" value="1"/>
</dbReference>
<feature type="domain" description="Autotransporter" evidence="3">
    <location>
        <begin position="378"/>
        <end position="581"/>
    </location>
</feature>
<feature type="signal peptide" evidence="2">
    <location>
        <begin position="1"/>
        <end position="23"/>
    </location>
</feature>
<dbReference type="Gene3D" id="2.40.128.130">
    <property type="entry name" value="Autotransporter beta-domain"/>
    <property type="match status" value="1"/>
</dbReference>
<evidence type="ECO:0000256" key="1">
    <source>
        <dbReference type="ARBA" id="ARBA00022801"/>
    </source>
</evidence>
<feature type="chain" id="PRO_5006624312" evidence="2">
    <location>
        <begin position="24"/>
        <end position="606"/>
    </location>
</feature>
<dbReference type="AlphaFoldDB" id="A0A0S4M138"/>
<evidence type="ECO:0000313" key="5">
    <source>
        <dbReference type="Proteomes" id="UP000198651"/>
    </source>
</evidence>
<dbReference type="GO" id="GO:0016788">
    <property type="term" value="F:hydrolase activity, acting on ester bonds"/>
    <property type="evidence" value="ECO:0007669"/>
    <property type="project" value="InterPro"/>
</dbReference>
<dbReference type="Proteomes" id="UP000198651">
    <property type="component" value="Chromosome I"/>
</dbReference>
<dbReference type="SUPFAM" id="SSF103515">
    <property type="entry name" value="Autotransporter"/>
    <property type="match status" value="1"/>
</dbReference>
<proteinExistence type="predicted"/>
<sequence length="606" mass="66925">MVGRFRVFFAVVAFFIASSCCFADDDGMWSFTFFGDSLVAQDGGIGGRPFTSIGYPMWTELFGRHFGDEVYPASAGGTNFAVPGAETENVLDSVKNWTNSIHKKGGIVFFDGGGNDIFHQISKHFLDPDLEKYILMAVESAVVNTKKIVEVISSDGASLQILTDLPLLGITPAAHAFHKEAELNAVTAYFNAKLQATVSDLNRGGNGVNLLVLDWATLMSEILSNYEDYGFKNVTDSGCTDSVFSTAGPCAVDHWKRRDAPSYYFFMDGKHPGGAAEKIISDYSQSVLEAPILMGVLPRIPAAMVLSHKASVDNVLAGIRAGVHNAGDWIFSGTLAHGNYDINVVSPVIPPSPQDNSLAISWTYVHPDATSYSGFTTFFSDNYGYFNGDRSSYLMNWFGITTYHQRFFKNWLLTAKIGGIGIIYPFINREIPMGISFRNETSRTNGYGAWGEISAFYPWKSFSSLTYGPVLDAIYRYTFIRGFSETARNSTSMRFFDQKLNSFRTSIGWLVKGNFSWSGHALSPFVTLWLTRENVTSKRYVYASLITFPSVFHLPVYVPGKYSSDIETGLSGNFDGYMWSLGATGSVYSKAARQFSVNLSISRKFL</sequence>
<dbReference type="SUPFAM" id="SSF52266">
    <property type="entry name" value="SGNH hydrolase"/>
    <property type="match status" value="1"/>
</dbReference>
<dbReference type="STRING" id="1561003.Ark11_0655"/>
<dbReference type="Pfam" id="PF00657">
    <property type="entry name" value="Lipase_GDSL"/>
    <property type="match status" value="1"/>
</dbReference>
<protein>
    <submittedName>
        <fullName evidence="4">Putative outer membrane lipase/esterase</fullName>
    </submittedName>
</protein>
<dbReference type="InterPro" id="IPR036514">
    <property type="entry name" value="SGNH_hydro_sf"/>
</dbReference>
<gene>
    <name evidence="4" type="ORF">Ark11_0655</name>
</gene>
<dbReference type="InterPro" id="IPR001087">
    <property type="entry name" value="GDSL"/>
</dbReference>
<name>A0A0S4M138_9BURK</name>
<keyword evidence="2" id="KW-0732">Signal</keyword>
<keyword evidence="1" id="KW-0378">Hydrolase</keyword>
<dbReference type="InterPro" id="IPR005546">
    <property type="entry name" value="Autotransporte_beta"/>
</dbReference>
<dbReference type="PANTHER" id="PTHR45648:SF22">
    <property type="entry name" value="GDSL LIPASE_ACYLHYDROLASE FAMILY PROTEIN (AFU_ORTHOLOGUE AFUA_4G14700)"/>
    <property type="match status" value="1"/>
</dbReference>
<evidence type="ECO:0000259" key="3">
    <source>
        <dbReference type="Pfam" id="PF03797"/>
    </source>
</evidence>
<evidence type="ECO:0000313" key="4">
    <source>
        <dbReference type="EMBL" id="CUT17491.1"/>
    </source>
</evidence>